<dbReference type="AlphaFoldDB" id="A0A382M6G7"/>
<sequence>MSQLNGTFAIGDYEENMAEFNVVKSIHVQANVDPEFALQEKFFLDLAG</sequence>
<name>A0A382M6G7_9ZZZZ</name>
<evidence type="ECO:0000313" key="1">
    <source>
        <dbReference type="EMBL" id="SVC44459.1"/>
    </source>
</evidence>
<accession>A0A382M6G7</accession>
<reference evidence="1" key="1">
    <citation type="submission" date="2018-05" db="EMBL/GenBank/DDBJ databases">
        <authorList>
            <person name="Lanie J.A."/>
            <person name="Ng W.-L."/>
            <person name="Kazmierczak K.M."/>
            <person name="Andrzejewski T.M."/>
            <person name="Davidsen T.M."/>
            <person name="Wayne K.J."/>
            <person name="Tettelin H."/>
            <person name="Glass J.I."/>
            <person name="Rusch D."/>
            <person name="Podicherti R."/>
            <person name="Tsui H.-C.T."/>
            <person name="Winkler M.E."/>
        </authorList>
    </citation>
    <scope>NUCLEOTIDE SEQUENCE</scope>
</reference>
<gene>
    <name evidence="1" type="ORF">METZ01_LOCUS297313</name>
</gene>
<organism evidence="1">
    <name type="scientific">marine metagenome</name>
    <dbReference type="NCBI Taxonomy" id="408172"/>
    <lineage>
        <taxon>unclassified sequences</taxon>
        <taxon>metagenomes</taxon>
        <taxon>ecological metagenomes</taxon>
    </lineage>
</organism>
<proteinExistence type="predicted"/>
<dbReference type="EMBL" id="UINC01091580">
    <property type="protein sequence ID" value="SVC44459.1"/>
    <property type="molecule type" value="Genomic_DNA"/>
</dbReference>
<protein>
    <submittedName>
        <fullName evidence="1">Uncharacterized protein</fullName>
    </submittedName>
</protein>